<keyword evidence="6 8" id="KW-0472">Membrane</keyword>
<dbReference type="GO" id="GO:0032865">
    <property type="term" value="C:ERMES complex"/>
    <property type="evidence" value="ECO:0007669"/>
    <property type="project" value="UniProtKB-UniRule"/>
</dbReference>
<evidence type="ECO:0000259" key="11">
    <source>
        <dbReference type="Pfam" id="PF10056"/>
    </source>
</evidence>
<evidence type="ECO:0000256" key="7">
    <source>
        <dbReference type="ARBA" id="ARBA00023239"/>
    </source>
</evidence>
<evidence type="ECO:0000256" key="3">
    <source>
        <dbReference type="ARBA" id="ARBA00022692"/>
    </source>
</evidence>
<comment type="domain">
    <text evidence="8">Lacks alpha-helical transmembrane segments, suggesting that it resides in the membrane via beta-sheet conformations similar to those predicted for other outer membrane proteins and porin.</text>
</comment>
<evidence type="ECO:0000313" key="13">
    <source>
        <dbReference type="Proteomes" id="UP001217918"/>
    </source>
</evidence>
<gene>
    <name evidence="8" type="primary">MDM10</name>
    <name evidence="12" type="ORF">P8C59_000625</name>
</gene>
<dbReference type="Gene3D" id="3.10.450.50">
    <property type="match status" value="1"/>
</dbReference>
<dbReference type="HAMAP" id="MF_03102">
    <property type="entry name" value="Mdm10"/>
    <property type="match status" value="1"/>
</dbReference>
<accession>A0AAD9MAJ7</accession>
<dbReference type="GO" id="GO:0045040">
    <property type="term" value="P:protein insertion into mitochondrial outer membrane"/>
    <property type="evidence" value="ECO:0007669"/>
    <property type="project" value="UniProtKB-UniRule"/>
</dbReference>
<name>A0AAD9MAJ7_9PEZI</name>
<keyword evidence="4 8" id="KW-1000">Mitochondrion outer membrane</keyword>
<dbReference type="Pfam" id="PF10056">
    <property type="entry name" value="DUF2293"/>
    <property type="match status" value="1"/>
</dbReference>
<dbReference type="PANTHER" id="PTHR28035:SF1">
    <property type="entry name" value="MITOCHONDRIAL DISTRIBUTION AND MORPHOLOGY PROTEIN 10"/>
    <property type="match status" value="1"/>
</dbReference>
<keyword evidence="5 8" id="KW-0496">Mitochondrion</keyword>
<dbReference type="GO" id="GO:0016829">
    <property type="term" value="F:lyase activity"/>
    <property type="evidence" value="ECO:0007669"/>
    <property type="project" value="UniProtKB-KW"/>
</dbReference>
<evidence type="ECO:0000256" key="9">
    <source>
        <dbReference type="SAM" id="MobiDB-lite"/>
    </source>
</evidence>
<dbReference type="Pfam" id="PF02982">
    <property type="entry name" value="Scytalone_dh"/>
    <property type="match status" value="1"/>
</dbReference>
<dbReference type="GO" id="GO:0070096">
    <property type="term" value="P:mitochondrial outer membrane translocase complex assembly"/>
    <property type="evidence" value="ECO:0007669"/>
    <property type="project" value="UniProtKB-UniRule"/>
</dbReference>
<evidence type="ECO:0000313" key="12">
    <source>
        <dbReference type="EMBL" id="KAK2066843.1"/>
    </source>
</evidence>
<protein>
    <recommendedName>
        <fullName evidence="8">Mitochondrial distribution and morphology protein 10</fullName>
    </recommendedName>
    <alternativeName>
        <fullName evidence="8">Mitochondrial inheritance component MDM10</fullName>
    </alternativeName>
</protein>
<comment type="subcellular location">
    <subcellularLocation>
        <location evidence="8">Mitochondrion outer membrane</location>
        <topology evidence="8">Multi-pass membrane protein</topology>
    </subcellularLocation>
    <text evidence="8">The ERMES/MDM complex localizes to a few discrete foci (around 10 per single cell), that represent mitochondria-endoplasmic reticulum junctions. These foci are often found next to mtDNA nucleoids.</text>
</comment>
<dbReference type="SUPFAM" id="SSF54427">
    <property type="entry name" value="NTF2-like"/>
    <property type="match status" value="1"/>
</dbReference>
<dbReference type="Proteomes" id="UP001217918">
    <property type="component" value="Unassembled WGS sequence"/>
</dbReference>
<dbReference type="InterPro" id="IPR049884">
    <property type="entry name" value="Scytalone_dh"/>
</dbReference>
<evidence type="ECO:0000256" key="8">
    <source>
        <dbReference type="HAMAP-Rule" id="MF_03102"/>
    </source>
</evidence>
<comment type="caution">
    <text evidence="12">The sequence shown here is derived from an EMBL/GenBank/DDBJ whole genome shotgun (WGS) entry which is preliminary data.</text>
</comment>
<dbReference type="GO" id="GO:0051654">
    <property type="term" value="P:establishment of mitochondrion localization"/>
    <property type="evidence" value="ECO:0007669"/>
    <property type="project" value="TreeGrafter"/>
</dbReference>
<evidence type="ECO:0000256" key="1">
    <source>
        <dbReference type="ARBA" id="ARBA00008584"/>
    </source>
</evidence>
<comment type="similarity">
    <text evidence="1">Belongs to the scytalone dehydratase family.</text>
</comment>
<evidence type="ECO:0000256" key="2">
    <source>
        <dbReference type="ARBA" id="ARBA00022452"/>
    </source>
</evidence>
<feature type="domain" description="DUF2293" evidence="11">
    <location>
        <begin position="100"/>
        <end position="175"/>
    </location>
</feature>
<sequence>MAINTNEVTVEKSSPAPSGYSFVRKGDVYMTKNCREKTHAAGRVLYVVVDKKKKKKAVGLRCPSEILQAVTADHRATIGTRAAAVDKRDAAIADEFQTALVKEFPDMPKDQIPVLLKQTLAKRQRRVGRTSTKNLTERVRLAVYAHARHCHTNYDQLLRDGVAREDARKRIFAKFDKSDVSLEKLDDDGKDAASESAGGMFEDDDDSDFIVPDDLWDEDSDWTPDICLHTCRRTEDCTAINLSSFRHKLGSQHGPINSIQLEPIELQPEKGGIMEGQKTQKITFDDYLGLTECAFEWADSYDSKDWDRLRKCIAPTLRIDYRSFLNKLWEAMPAEDFITMISDQSVLGNPLLRTQHFMSGASKWEKVSETEVIGHHQLRVPHQVYTDATLQHVEVKGHAHSYNTHYYRKVEGVWKFAGLNPNIRWSEDDFDKVFATGRDSYGDEVGEVNGADNAQSKTVKLAAKLIVLFGCKMRGFMQHITEAFYHSTGWNEDNTYKELNATSRELIDFALPRGLRLTLSSLATPNFATSYQLGTIGVVEGSVSYLYSSVALKGVIADSENIPLPRLLRSYRQLRELGLRGQVLQRNLSATSSGTDASGQNIRESLWPEDLSPVTGLQGVGYGLRAAGAPAVRDGVGNVARRSGTETLAYGRLYLPRSLLEGLVIKRLGPSLQVQVSAVSEHSLRNGGTVLGLVQYDRGQFGVEGLASSDGGLLGMRGLYNFGGDASPLATSPSHNRAAEDAGLSALAEKEKDRIYGRFSAGGELYYGTLNKSGGVSFGTRFATLPAHKGAPLTATLTINPLMGNITATYAVAARQTCSLATRMEFNVFSYESEWAVGMELWSKRRPTGALGDATHGDTEATRDSEGHLGTPVCRGRSFQAKLEWRLDTPELETGSVGGTHVIRRRERDDYVGVEPGSTCASWESLSGVWVWMSILSKIGSRLSSFQILTMAMSSPLLGVNWMRTVLPNPCWTTGSDSGRNPSRRTIISVPCPIFGGRLLNGSQWSRFATKGHKVLFRPLCSRKPRTAGNQALFDVVGNIEHAPHFSSSATLLVSG</sequence>
<dbReference type="EMBL" id="JAQQPM010000001">
    <property type="protein sequence ID" value="KAK2066843.1"/>
    <property type="molecule type" value="Genomic_DNA"/>
</dbReference>
<evidence type="ECO:0000259" key="10">
    <source>
        <dbReference type="Pfam" id="PF02982"/>
    </source>
</evidence>
<dbReference type="GO" id="GO:1990456">
    <property type="term" value="P:mitochondrion-endoplasmic reticulum membrane tethering"/>
    <property type="evidence" value="ECO:0007669"/>
    <property type="project" value="UniProtKB-UniRule"/>
</dbReference>
<comment type="similarity">
    <text evidence="8">Belongs to the MDM10 family.</text>
</comment>
<feature type="domain" description="Scytalone dehydratase-like" evidence="10">
    <location>
        <begin position="282"/>
        <end position="441"/>
    </location>
</feature>
<dbReference type="GO" id="GO:0001401">
    <property type="term" value="C:SAM complex"/>
    <property type="evidence" value="ECO:0007669"/>
    <property type="project" value="TreeGrafter"/>
</dbReference>
<evidence type="ECO:0000256" key="4">
    <source>
        <dbReference type="ARBA" id="ARBA00022787"/>
    </source>
</evidence>
<dbReference type="InterPro" id="IPR027539">
    <property type="entry name" value="Mdm10"/>
</dbReference>
<keyword evidence="2 8" id="KW-1134">Transmembrane beta strand</keyword>
<comment type="function">
    <text evidence="8">Component of the ERMES/MDM complex, which serves as a molecular tether to connect the endoplasmic reticulum and mitochondria. Components of this complex are involved in the control of mitochondrial shape and protein biogenesis and may function in phospholipid exchange. MDM10 is involved in the late assembly steps of the general translocase of the mitochondrial outer membrane (TOM complex). Functions in the TOM40-specific route of the assembly of outer membrane beta-barrel proteins, including the association of TOM40 with the receptor TOM22 and small TOM proteins. Can associate with the SAM(core) complex as well as the MDM12-MMM1 complex, both involved in late steps of the major beta-barrel assembly pathway, that is responsible for biogenesis of all outer membrane beta-barrel proteins. May act as a switch that shuttles between both complexes and channels precursor proteins into the TOM40-specific pathway. Plays a role in mitochondrial morphology and in the inheritance of mitochondria.</text>
</comment>
<evidence type="ECO:0000256" key="5">
    <source>
        <dbReference type="ARBA" id="ARBA00023128"/>
    </source>
</evidence>
<keyword evidence="3 8" id="KW-0812">Transmembrane</keyword>
<comment type="subunit">
    <text evidence="8">Component of the ER-mitochondria encounter structure (ERMES) or MDM complex, composed of MMM1, MDM10, MDM12 and MDM34. Associates with the mitochondrial outer membrane sorting assembly machinery SAM(core) complex.</text>
</comment>
<dbReference type="InterPro" id="IPR032710">
    <property type="entry name" value="NTF2-like_dom_sf"/>
</dbReference>
<feature type="region of interest" description="Disordered" evidence="9">
    <location>
        <begin position="848"/>
        <end position="869"/>
    </location>
</feature>
<proteinExistence type="inferred from homology"/>
<reference evidence="12" key="1">
    <citation type="journal article" date="2023" name="Mol. Plant Microbe Interact.">
        <title>Elucidating the Obligate Nature and Biological Capacity of an Invasive Fungal Corn Pathogen.</title>
        <authorList>
            <person name="MacCready J.S."/>
            <person name="Roggenkamp E.M."/>
            <person name="Gdanetz K."/>
            <person name="Chilvers M.I."/>
        </authorList>
    </citation>
    <scope>NUCLEOTIDE SEQUENCE</scope>
    <source>
        <strain evidence="12">PM02</strain>
    </source>
</reference>
<keyword evidence="7" id="KW-0456">Lyase</keyword>
<dbReference type="InterPro" id="IPR018744">
    <property type="entry name" value="DUF2293"/>
</dbReference>
<dbReference type="PANTHER" id="PTHR28035">
    <property type="entry name" value="MITOCHONDRIAL DISTRIBUTION AND MORPHOLOGY PROTEIN 10"/>
    <property type="match status" value="1"/>
</dbReference>
<dbReference type="GO" id="GO:0015914">
    <property type="term" value="P:phospholipid transport"/>
    <property type="evidence" value="ECO:0007669"/>
    <property type="project" value="TreeGrafter"/>
</dbReference>
<feature type="compositionally biased region" description="Basic and acidic residues" evidence="9">
    <location>
        <begin position="855"/>
        <end position="867"/>
    </location>
</feature>
<organism evidence="12 13">
    <name type="scientific">Phyllachora maydis</name>
    <dbReference type="NCBI Taxonomy" id="1825666"/>
    <lineage>
        <taxon>Eukaryota</taxon>
        <taxon>Fungi</taxon>
        <taxon>Dikarya</taxon>
        <taxon>Ascomycota</taxon>
        <taxon>Pezizomycotina</taxon>
        <taxon>Sordariomycetes</taxon>
        <taxon>Sordariomycetidae</taxon>
        <taxon>Phyllachorales</taxon>
        <taxon>Phyllachoraceae</taxon>
        <taxon>Phyllachora</taxon>
    </lineage>
</organism>
<dbReference type="AlphaFoldDB" id="A0AAD9MAJ7"/>
<dbReference type="Pfam" id="PF12519">
    <property type="entry name" value="MDM10"/>
    <property type="match status" value="1"/>
</dbReference>
<keyword evidence="13" id="KW-1185">Reference proteome</keyword>
<evidence type="ECO:0000256" key="6">
    <source>
        <dbReference type="ARBA" id="ARBA00023136"/>
    </source>
</evidence>